<feature type="domain" description="VOC" evidence="2">
    <location>
        <begin position="162"/>
        <end position="315"/>
    </location>
</feature>
<dbReference type="PATRIC" id="fig|926562.3.peg.1900"/>
<evidence type="ECO:0000313" key="3">
    <source>
        <dbReference type="EMBL" id="AEV32873.1"/>
    </source>
</evidence>
<dbReference type="KEGG" id="oho:Oweho_1894"/>
<dbReference type="Gene3D" id="3.10.180.10">
    <property type="entry name" value="2,3-Dihydroxybiphenyl 1,2-Dioxygenase, domain 1"/>
    <property type="match status" value="2"/>
</dbReference>
<dbReference type="GO" id="GO:0004493">
    <property type="term" value="F:methylmalonyl-CoA epimerase activity"/>
    <property type="evidence" value="ECO:0007669"/>
    <property type="project" value="TreeGrafter"/>
</dbReference>
<organism evidence="3 4">
    <name type="scientific">Owenweeksia hongkongensis (strain DSM 17368 / CIP 108786 / JCM 12287 / NRRL B-23963 / UST20020801)</name>
    <dbReference type="NCBI Taxonomy" id="926562"/>
    <lineage>
        <taxon>Bacteria</taxon>
        <taxon>Pseudomonadati</taxon>
        <taxon>Bacteroidota</taxon>
        <taxon>Flavobacteriia</taxon>
        <taxon>Flavobacteriales</taxon>
        <taxon>Owenweeksiaceae</taxon>
        <taxon>Owenweeksia</taxon>
    </lineage>
</organism>
<evidence type="ECO:0000259" key="2">
    <source>
        <dbReference type="PROSITE" id="PS51819"/>
    </source>
</evidence>
<dbReference type="PROSITE" id="PS51819">
    <property type="entry name" value="VOC"/>
    <property type="match status" value="2"/>
</dbReference>
<keyword evidence="4" id="KW-1185">Reference proteome</keyword>
<evidence type="ECO:0000313" key="4">
    <source>
        <dbReference type="Proteomes" id="UP000005631"/>
    </source>
</evidence>
<sequence>MSGKKVISGIQQIGIGNRGVHPLWKWYRQNFGMDIGIFEEAAPAPLMTIYTGGEVQSRNAALAVNMQGGGGFEIWQFTSREAQPPAFETKLGDLGLYIAKMKSRDVKKAYESFKAKGLDLVGELSNDPAGRPHFYVKDPNGNIFEVVEGDSWFGSNEHLTGGAFGMVIGVSDMEKSLKLYRDVLEHDQVIYDETGTFDDLKSLKGGEGKFRRVLLQNSKSRQGAFGPLLGNSQIELIQDLDNKGRKIFENRYWGDLGYIHLCFDVRNIAALEKECEAAGFPFTVDSNNSFDMGKAAGRFSYIEDPDGAWIEFVETHKVPVMEKWNWYLNIKNRAPEKPLPRWMLAALKFNKVKD</sequence>
<proteinExistence type="predicted"/>
<dbReference type="InterPro" id="IPR037523">
    <property type="entry name" value="VOC_core"/>
</dbReference>
<dbReference type="Proteomes" id="UP000005631">
    <property type="component" value="Chromosome"/>
</dbReference>
<dbReference type="eggNOG" id="COG0346">
    <property type="taxonomic scope" value="Bacteria"/>
</dbReference>
<dbReference type="PANTHER" id="PTHR43048:SF3">
    <property type="entry name" value="METHYLMALONYL-COA EPIMERASE, MITOCHONDRIAL"/>
    <property type="match status" value="1"/>
</dbReference>
<reference evidence="3 4" key="1">
    <citation type="journal article" date="2012" name="Stand. Genomic Sci.">
        <title>Genome sequence of the orange-pigmented seawater bacterium Owenweeksia hongkongensis type strain (UST20020801(T)).</title>
        <authorList>
            <person name="Riedel T."/>
            <person name="Held B."/>
            <person name="Nolan M."/>
            <person name="Lucas S."/>
            <person name="Lapidus A."/>
            <person name="Tice H."/>
            <person name="Del Rio T.G."/>
            <person name="Cheng J.F."/>
            <person name="Han C."/>
            <person name="Tapia R."/>
            <person name="Goodwin L.A."/>
            <person name="Pitluck S."/>
            <person name="Liolios K."/>
            <person name="Mavromatis K."/>
            <person name="Pagani I."/>
            <person name="Ivanova N."/>
            <person name="Mikhailova N."/>
            <person name="Pati A."/>
            <person name="Chen A."/>
            <person name="Palaniappan K."/>
            <person name="Rohde M."/>
            <person name="Tindall B.J."/>
            <person name="Detter J.C."/>
            <person name="Goker M."/>
            <person name="Woyke T."/>
            <person name="Bristow J."/>
            <person name="Eisen J.A."/>
            <person name="Markowitz V."/>
            <person name="Hugenholtz P."/>
            <person name="Klenk H.P."/>
            <person name="Kyrpides N.C."/>
        </authorList>
    </citation>
    <scope>NUCLEOTIDE SEQUENCE</scope>
    <source>
        <strain evidence="4">DSM 17368 / JCM 12287 / NRRL B-23963</strain>
    </source>
</reference>
<protein>
    <submittedName>
        <fullName evidence="3">Lactoylglutathione lyase-like lyase</fullName>
    </submittedName>
</protein>
<dbReference type="InterPro" id="IPR029068">
    <property type="entry name" value="Glyas_Bleomycin-R_OHBP_Dase"/>
</dbReference>
<dbReference type="PANTHER" id="PTHR43048">
    <property type="entry name" value="METHYLMALONYL-COA EPIMERASE"/>
    <property type="match status" value="1"/>
</dbReference>
<dbReference type="STRING" id="926562.Oweho_1894"/>
<evidence type="ECO:0000256" key="1">
    <source>
        <dbReference type="ARBA" id="ARBA00022723"/>
    </source>
</evidence>
<accession>G8R1U7</accession>
<keyword evidence="1" id="KW-0479">Metal-binding</keyword>
<dbReference type="EMBL" id="CP003156">
    <property type="protein sequence ID" value="AEV32873.1"/>
    <property type="molecule type" value="Genomic_DNA"/>
</dbReference>
<name>G8R1U7_OWEHD</name>
<dbReference type="AlphaFoldDB" id="G8R1U7"/>
<dbReference type="Pfam" id="PF00903">
    <property type="entry name" value="Glyoxalase"/>
    <property type="match status" value="1"/>
</dbReference>
<dbReference type="GO" id="GO:0016829">
    <property type="term" value="F:lyase activity"/>
    <property type="evidence" value="ECO:0007669"/>
    <property type="project" value="UniProtKB-KW"/>
</dbReference>
<dbReference type="GO" id="GO:0046491">
    <property type="term" value="P:L-methylmalonyl-CoA metabolic process"/>
    <property type="evidence" value="ECO:0007669"/>
    <property type="project" value="TreeGrafter"/>
</dbReference>
<dbReference type="RefSeq" id="WP_014202229.1">
    <property type="nucleotide sequence ID" value="NC_016599.1"/>
</dbReference>
<dbReference type="HOGENOM" id="CLU_760440_0_0_10"/>
<dbReference type="OrthoDB" id="9795618at2"/>
<dbReference type="InterPro" id="IPR051785">
    <property type="entry name" value="MMCE/EMCE_epimerase"/>
</dbReference>
<keyword evidence="3" id="KW-0456">Lyase</keyword>
<dbReference type="InterPro" id="IPR004360">
    <property type="entry name" value="Glyas_Fos-R_dOase_dom"/>
</dbReference>
<dbReference type="GO" id="GO:0046872">
    <property type="term" value="F:metal ion binding"/>
    <property type="evidence" value="ECO:0007669"/>
    <property type="project" value="UniProtKB-KW"/>
</dbReference>
<feature type="domain" description="VOC" evidence="2">
    <location>
        <begin position="9"/>
        <end position="149"/>
    </location>
</feature>
<dbReference type="SUPFAM" id="SSF54593">
    <property type="entry name" value="Glyoxalase/Bleomycin resistance protein/Dihydroxybiphenyl dioxygenase"/>
    <property type="match status" value="2"/>
</dbReference>
<gene>
    <name evidence="3" type="ordered locus">Oweho_1894</name>
</gene>